<dbReference type="PROSITE" id="PS01033">
    <property type="entry name" value="GLOBIN"/>
    <property type="match status" value="1"/>
</dbReference>
<keyword evidence="3 6" id="KW-0561">Oxygen transport</keyword>
<evidence type="ECO:0000256" key="6">
    <source>
        <dbReference type="PIRNR" id="PIRNR036517"/>
    </source>
</evidence>
<evidence type="ECO:0000256" key="4">
    <source>
        <dbReference type="ARBA" id="ARBA00022723"/>
    </source>
</evidence>
<dbReference type="Gene3D" id="1.10.490.10">
    <property type="entry name" value="Globins"/>
    <property type="match status" value="1"/>
</dbReference>
<dbReference type="EMBL" id="KT166965">
    <property type="protein sequence ID" value="ALO75576.1"/>
    <property type="molecule type" value="mRNA"/>
</dbReference>
<feature type="binding site" description="proximal binding residue" evidence="7">
    <location>
        <position position="121"/>
    </location>
    <ligand>
        <name>heme b</name>
        <dbReference type="ChEBI" id="CHEBI:60344"/>
    </ligand>
    <ligandPart>
        <name>Fe</name>
        <dbReference type="ChEBI" id="CHEBI:18248"/>
    </ligandPart>
</feature>
<reference evidence="12" key="1">
    <citation type="submission" date="2015-06" db="EMBL/GenBank/DDBJ databases">
        <title>Evolution of Sulfur Binding in Hemoglobin in Siboglinidae (Annelida) with Special Reference to Bone Eating Worms, Osedax.</title>
        <authorList>
            <person name="Waits D.S."/>
            <person name="Santos S.R."/>
            <person name="Thornhill D.J."/>
            <person name="Li Y."/>
            <person name="Halanych K.M."/>
        </authorList>
    </citation>
    <scope>NUCLEOTIDE SEQUENCE</scope>
</reference>
<evidence type="ECO:0000256" key="7">
    <source>
        <dbReference type="PIRSR" id="PIRSR036517-1"/>
    </source>
</evidence>
<dbReference type="AlphaFoldDB" id="A0A0S2MLN0"/>
<evidence type="ECO:0000256" key="5">
    <source>
        <dbReference type="ARBA" id="ARBA00023004"/>
    </source>
</evidence>
<dbReference type="PANTHER" id="PTHR47217:SF1">
    <property type="entry name" value="GLOBIN-LIKE PROTEIN"/>
    <property type="match status" value="1"/>
</dbReference>
<keyword evidence="10" id="KW-0732">Signal</keyword>
<evidence type="ECO:0000256" key="3">
    <source>
        <dbReference type="ARBA" id="ARBA00022621"/>
    </source>
</evidence>
<evidence type="ECO:0000256" key="2">
    <source>
        <dbReference type="ARBA" id="ARBA00022617"/>
    </source>
</evidence>
<dbReference type="PIRSF" id="PIRSF036517">
    <property type="entry name" value="Ext_hemo"/>
    <property type="match status" value="1"/>
</dbReference>
<evidence type="ECO:0000313" key="12">
    <source>
        <dbReference type="EMBL" id="ALO75576.1"/>
    </source>
</evidence>
<feature type="chain" id="PRO_5006602533" description="Extracellular globin" evidence="10">
    <location>
        <begin position="19"/>
        <end position="171"/>
    </location>
</feature>
<feature type="domain" description="Globin" evidence="11">
    <location>
        <begin position="25"/>
        <end position="171"/>
    </location>
</feature>
<dbReference type="GO" id="GO:0005344">
    <property type="term" value="F:oxygen carrier activity"/>
    <property type="evidence" value="ECO:0007669"/>
    <property type="project" value="UniProtKB-UniRule"/>
</dbReference>
<dbReference type="CDD" id="cd01040">
    <property type="entry name" value="Mb-like"/>
    <property type="match status" value="1"/>
</dbReference>
<dbReference type="GO" id="GO:0005833">
    <property type="term" value="C:hemoglobin complex"/>
    <property type="evidence" value="ECO:0007669"/>
    <property type="project" value="UniProtKB-UniRule"/>
</dbReference>
<dbReference type="PANTHER" id="PTHR47217">
    <property type="entry name" value="GLOBIN-LIKE PROTEIN"/>
    <property type="match status" value="1"/>
</dbReference>
<dbReference type="GO" id="GO:0005506">
    <property type="term" value="F:iron ion binding"/>
    <property type="evidence" value="ECO:0007669"/>
    <property type="project" value="UniProtKB-UniRule"/>
</dbReference>
<keyword evidence="5 6" id="KW-0408">Iron</keyword>
<dbReference type="InterPro" id="IPR009050">
    <property type="entry name" value="Globin-like_sf"/>
</dbReference>
<protein>
    <recommendedName>
        <fullName evidence="6">Extracellular globin</fullName>
    </recommendedName>
</protein>
<keyword evidence="1 6" id="KW-0813">Transport</keyword>
<comment type="similarity">
    <text evidence="6 9">Belongs to the globin family.</text>
</comment>
<dbReference type="GO" id="GO:0020037">
    <property type="term" value="F:heme binding"/>
    <property type="evidence" value="ECO:0007669"/>
    <property type="project" value="UniProtKB-UniRule"/>
</dbReference>
<feature type="signal peptide" evidence="10">
    <location>
        <begin position="1"/>
        <end position="18"/>
    </location>
</feature>
<sequence>MNSLILALVLCGTTVALSKFESSDHCSYEDADIVMKEWQHVLGNGQSAPILLRTANVIFSGLFEKEPTSRDLFTRVNVGDMHSGEFLAHTLRVMTGLDELINKLHSPAVLDSMLAHLAEQHAARDGVKHDLFYVFRDIMYSSLSQLLDEYNPDAWKNCMFHILYGIAGALP</sequence>
<keyword evidence="2 6" id="KW-0349">Heme</keyword>
<dbReference type="GO" id="GO:0019825">
    <property type="term" value="F:oxygen binding"/>
    <property type="evidence" value="ECO:0007669"/>
    <property type="project" value="UniProtKB-UniRule"/>
</dbReference>
<dbReference type="InterPro" id="IPR014610">
    <property type="entry name" value="Haemoglobin_extracell"/>
</dbReference>
<feature type="disulfide bond" evidence="8">
    <location>
        <begin position="26"/>
        <end position="158"/>
    </location>
</feature>
<evidence type="ECO:0000256" key="9">
    <source>
        <dbReference type="RuleBase" id="RU000356"/>
    </source>
</evidence>
<proteinExistence type="evidence at transcript level"/>
<dbReference type="GO" id="GO:0005576">
    <property type="term" value="C:extracellular region"/>
    <property type="evidence" value="ECO:0007669"/>
    <property type="project" value="UniProtKB-UniRule"/>
</dbReference>
<name>A0A0S2MLN0_SEEJO</name>
<accession>A0A0S2MLN0</accession>
<evidence type="ECO:0000259" key="11">
    <source>
        <dbReference type="PROSITE" id="PS01033"/>
    </source>
</evidence>
<organism evidence="12">
    <name type="scientific">Seepiophila jonesi</name>
    <name type="common">Tubeworm</name>
    <dbReference type="NCBI Taxonomy" id="151527"/>
    <lineage>
        <taxon>Eukaryota</taxon>
        <taxon>Metazoa</taxon>
        <taxon>Spiralia</taxon>
        <taxon>Lophotrochozoa</taxon>
        <taxon>Annelida</taxon>
        <taxon>Polychaeta</taxon>
        <taxon>Sedentaria</taxon>
        <taxon>Canalipalpata</taxon>
        <taxon>Sabellida</taxon>
        <taxon>Siboglinidae</taxon>
        <taxon>Seepiophila</taxon>
    </lineage>
</organism>
<evidence type="ECO:0000256" key="10">
    <source>
        <dbReference type="SAM" id="SignalP"/>
    </source>
</evidence>
<dbReference type="InterPro" id="IPR044399">
    <property type="entry name" value="Mb-like_M"/>
</dbReference>
<keyword evidence="8" id="KW-1015">Disulfide bond</keyword>
<dbReference type="InterPro" id="IPR012292">
    <property type="entry name" value="Globin/Proto"/>
</dbReference>
<dbReference type="InterPro" id="IPR000971">
    <property type="entry name" value="Globin"/>
</dbReference>
<dbReference type="Pfam" id="PF00042">
    <property type="entry name" value="Globin"/>
    <property type="match status" value="1"/>
</dbReference>
<dbReference type="SUPFAM" id="SSF46458">
    <property type="entry name" value="Globin-like"/>
    <property type="match status" value="1"/>
</dbReference>
<evidence type="ECO:0000256" key="8">
    <source>
        <dbReference type="PIRSR" id="PIRSR036517-2"/>
    </source>
</evidence>
<keyword evidence="4 6" id="KW-0479">Metal-binding</keyword>
<evidence type="ECO:0000256" key="1">
    <source>
        <dbReference type="ARBA" id="ARBA00022448"/>
    </source>
</evidence>